<evidence type="ECO:0000256" key="1">
    <source>
        <dbReference type="ARBA" id="ARBA00022737"/>
    </source>
</evidence>
<dbReference type="Gene3D" id="2.120.10.30">
    <property type="entry name" value="TolB, C-terminal domain"/>
    <property type="match status" value="2"/>
</dbReference>
<protein>
    <submittedName>
        <fullName evidence="2">NHL repeat domain protein</fullName>
    </submittedName>
</protein>
<sequence>MRNVPYKINTRLKRLGVVTVIAGLMLSLTGCSNQPQQPEFIPPVFPPPPAEPRFVYERTLRFANNIIKPSRTERLKRFATGVALEQKGLIKPYDVAVKNGRIYITDTVQKSILVFDIPGGRYFEFGAIEPGGLQKPTGIDIADNGDIFVSDVEARRVMVYSAEGQYLRSIGHHEQLKRPSDVTIDSNNKLVYVVDTGGVDSQQHRIAVYDLDSGDLLRTIGTRGQQTGNFNIPLQASVASNGLLYVVDSGNFRIQAFDHTGNFKHSFGSLGRYPGQFARPKGIAIDPDNNIYVVDTAFGNFQIFNPAGELLLFIGQRGQTSKPTNYMLPAGIDIDKEGRIYIVDQFFRKVDIYRPVSVPPLSEMKAQQ</sequence>
<accession>A0A3B0Z9A2</accession>
<dbReference type="GO" id="GO:0008270">
    <property type="term" value="F:zinc ion binding"/>
    <property type="evidence" value="ECO:0007669"/>
    <property type="project" value="UniProtKB-KW"/>
</dbReference>
<proteinExistence type="predicted"/>
<gene>
    <name evidence="2" type="ORF">MNBD_GAMMA16-1461</name>
</gene>
<dbReference type="AlphaFoldDB" id="A0A3B0Z9A2"/>
<dbReference type="InterPro" id="IPR001258">
    <property type="entry name" value="NHL_repeat"/>
</dbReference>
<name>A0A3B0Z9A2_9ZZZZ</name>
<dbReference type="PROSITE" id="PS51257">
    <property type="entry name" value="PROKAR_LIPOPROTEIN"/>
    <property type="match status" value="1"/>
</dbReference>
<organism evidence="2">
    <name type="scientific">hydrothermal vent metagenome</name>
    <dbReference type="NCBI Taxonomy" id="652676"/>
    <lineage>
        <taxon>unclassified sequences</taxon>
        <taxon>metagenomes</taxon>
        <taxon>ecological metagenomes</taxon>
    </lineage>
</organism>
<dbReference type="Pfam" id="PF17170">
    <property type="entry name" value="DUF5128"/>
    <property type="match status" value="2"/>
</dbReference>
<dbReference type="InterPro" id="IPR050952">
    <property type="entry name" value="TRIM-NHL_E3_ligases"/>
</dbReference>
<keyword evidence="1" id="KW-0677">Repeat</keyword>
<dbReference type="CDD" id="cd14962">
    <property type="entry name" value="NHL_like_6"/>
    <property type="match status" value="1"/>
</dbReference>
<dbReference type="InterPro" id="IPR011042">
    <property type="entry name" value="6-blade_b-propeller_TolB-like"/>
</dbReference>
<dbReference type="PANTHER" id="PTHR24104">
    <property type="entry name" value="E3 UBIQUITIN-PROTEIN LIGASE NHLRC1-RELATED"/>
    <property type="match status" value="1"/>
</dbReference>
<reference evidence="2" key="1">
    <citation type="submission" date="2018-06" db="EMBL/GenBank/DDBJ databases">
        <authorList>
            <person name="Zhirakovskaya E."/>
        </authorList>
    </citation>
    <scope>NUCLEOTIDE SEQUENCE</scope>
</reference>
<dbReference type="PANTHER" id="PTHR24104:SF25">
    <property type="entry name" value="PROTEIN LIN-41"/>
    <property type="match status" value="1"/>
</dbReference>
<dbReference type="SUPFAM" id="SSF101898">
    <property type="entry name" value="NHL repeat"/>
    <property type="match status" value="1"/>
</dbReference>
<dbReference type="EMBL" id="UOFO01000033">
    <property type="protein sequence ID" value="VAW84047.1"/>
    <property type="molecule type" value="Genomic_DNA"/>
</dbReference>
<evidence type="ECO:0000313" key="2">
    <source>
        <dbReference type="EMBL" id="VAW84047.1"/>
    </source>
</evidence>
<dbReference type="PROSITE" id="PS51125">
    <property type="entry name" value="NHL"/>
    <property type="match status" value="3"/>
</dbReference>